<proteinExistence type="predicted"/>
<dbReference type="Gene3D" id="3.40.50.720">
    <property type="entry name" value="NAD(P)-binding Rossmann-like Domain"/>
    <property type="match status" value="1"/>
</dbReference>
<dbReference type="GO" id="GO:0004029">
    <property type="term" value="F:aldehyde dehydrogenase (NAD+) activity"/>
    <property type="evidence" value="ECO:0007669"/>
    <property type="project" value="TreeGrafter"/>
</dbReference>
<dbReference type="SUPFAM" id="SSF51735">
    <property type="entry name" value="NAD(P)-binding Rossmann-fold domains"/>
    <property type="match status" value="1"/>
</dbReference>
<protein>
    <submittedName>
        <fullName evidence="2">NAD-dependent epimerase/dehydratase family protein</fullName>
    </submittedName>
</protein>
<dbReference type="AlphaFoldDB" id="A0A6P1STR3"/>
<feature type="domain" description="NAD-dependent epimerase/dehydratase" evidence="1">
    <location>
        <begin position="6"/>
        <end position="186"/>
    </location>
</feature>
<accession>A0A6P1STR3</accession>
<dbReference type="PANTHER" id="PTHR48079">
    <property type="entry name" value="PROTEIN YEEZ"/>
    <property type="match status" value="1"/>
</dbReference>
<sequence>MGRMTVLITGASGFIGERAVAAARKRGHLVVAVLRRAEAAPKAWAADGGIMTVVVDLAAKGAEKTLTEAMQPVDVVIHAAAKLGGDDAEQSGATLTGTRTVIAAMLGRDGAAPRLVLVSSLSVYGATGLQVGGSLTEKSPLETHPDMRDAYCRGKLAQEDMVKKAALKHGFPLWILRPGAVYGPGRAWNAHLGIGLGPLLLQVGRGGEVPLSHVEHCAEAMVLAAEVTPKDGAIEFCNVVDSVLPTRSAFVAEHQRSGWPLKAVVLPYGIFSLMSKLIAYLPDGLRAKLPGLLRRPVLDARMKPLTYPNKILRERLGWQPSREFSDALREAWDE</sequence>
<gene>
    <name evidence="2" type="ORF">GO499_02180</name>
</gene>
<keyword evidence="3" id="KW-1185">Reference proteome</keyword>
<evidence type="ECO:0000313" key="2">
    <source>
        <dbReference type="EMBL" id="QHQ34074.1"/>
    </source>
</evidence>
<name>A0A6P1STR3_9RHOB</name>
<dbReference type="Proteomes" id="UP000464495">
    <property type="component" value="Chromosome"/>
</dbReference>
<dbReference type="InterPro" id="IPR036291">
    <property type="entry name" value="NAD(P)-bd_dom_sf"/>
</dbReference>
<reference evidence="2 3" key="1">
    <citation type="submission" date="2019-12" db="EMBL/GenBank/DDBJ databases">
        <title>Complete genome sequence of Algicella marina strain 9Alg 56(T) isolated from the red alga Tichocarpus crinitus.</title>
        <authorList>
            <person name="Kim S.-G."/>
            <person name="Nedashkovskaya O.I."/>
        </authorList>
    </citation>
    <scope>NUCLEOTIDE SEQUENCE [LARGE SCALE GENOMIC DNA]</scope>
    <source>
        <strain evidence="2 3">9Alg 56</strain>
    </source>
</reference>
<dbReference type="Pfam" id="PF01370">
    <property type="entry name" value="Epimerase"/>
    <property type="match status" value="1"/>
</dbReference>
<dbReference type="KEGG" id="amaq:GO499_02180"/>
<dbReference type="GO" id="GO:0005737">
    <property type="term" value="C:cytoplasm"/>
    <property type="evidence" value="ECO:0007669"/>
    <property type="project" value="TreeGrafter"/>
</dbReference>
<dbReference type="EMBL" id="CP046620">
    <property type="protein sequence ID" value="QHQ34074.1"/>
    <property type="molecule type" value="Genomic_DNA"/>
</dbReference>
<dbReference type="InterPro" id="IPR001509">
    <property type="entry name" value="Epimerase_deHydtase"/>
</dbReference>
<evidence type="ECO:0000313" key="3">
    <source>
        <dbReference type="Proteomes" id="UP000464495"/>
    </source>
</evidence>
<dbReference type="InterPro" id="IPR051783">
    <property type="entry name" value="NAD(P)-dependent_oxidoreduct"/>
</dbReference>
<organism evidence="2 3">
    <name type="scientific">Algicella marina</name>
    <dbReference type="NCBI Taxonomy" id="2683284"/>
    <lineage>
        <taxon>Bacteria</taxon>
        <taxon>Pseudomonadati</taxon>
        <taxon>Pseudomonadota</taxon>
        <taxon>Alphaproteobacteria</taxon>
        <taxon>Rhodobacterales</taxon>
        <taxon>Paracoccaceae</taxon>
        <taxon>Algicella</taxon>
    </lineage>
</organism>
<dbReference type="RefSeq" id="WP_161860645.1">
    <property type="nucleotide sequence ID" value="NZ_CP046620.1"/>
</dbReference>
<dbReference type="PANTHER" id="PTHR48079:SF6">
    <property type="entry name" value="NAD(P)-BINDING DOMAIN-CONTAINING PROTEIN-RELATED"/>
    <property type="match status" value="1"/>
</dbReference>
<evidence type="ECO:0000259" key="1">
    <source>
        <dbReference type="Pfam" id="PF01370"/>
    </source>
</evidence>